<gene>
    <name evidence="2" type="ORF">LCGC14_0825750</name>
</gene>
<reference evidence="2" key="1">
    <citation type="journal article" date="2015" name="Nature">
        <title>Complex archaea that bridge the gap between prokaryotes and eukaryotes.</title>
        <authorList>
            <person name="Spang A."/>
            <person name="Saw J.H."/>
            <person name="Jorgensen S.L."/>
            <person name="Zaremba-Niedzwiedzka K."/>
            <person name="Martijn J."/>
            <person name="Lind A.E."/>
            <person name="van Eijk R."/>
            <person name="Schleper C."/>
            <person name="Guy L."/>
            <person name="Ettema T.J."/>
        </authorList>
    </citation>
    <scope>NUCLEOTIDE SEQUENCE</scope>
</reference>
<comment type="caution">
    <text evidence="2">The sequence shown here is derived from an EMBL/GenBank/DDBJ whole genome shotgun (WGS) entry which is preliminary data.</text>
</comment>
<feature type="compositionally biased region" description="Polar residues" evidence="1">
    <location>
        <begin position="23"/>
        <end position="43"/>
    </location>
</feature>
<name>A0A0F9PM82_9ZZZZ</name>
<evidence type="ECO:0000313" key="2">
    <source>
        <dbReference type="EMBL" id="KKN31259.1"/>
    </source>
</evidence>
<accession>A0A0F9PM82</accession>
<feature type="region of interest" description="Disordered" evidence="1">
    <location>
        <begin position="1"/>
        <end position="98"/>
    </location>
</feature>
<protein>
    <submittedName>
        <fullName evidence="2">Uncharacterized protein</fullName>
    </submittedName>
</protein>
<organism evidence="2">
    <name type="scientific">marine sediment metagenome</name>
    <dbReference type="NCBI Taxonomy" id="412755"/>
    <lineage>
        <taxon>unclassified sequences</taxon>
        <taxon>metagenomes</taxon>
        <taxon>ecological metagenomes</taxon>
    </lineage>
</organism>
<evidence type="ECO:0000256" key="1">
    <source>
        <dbReference type="SAM" id="MobiDB-lite"/>
    </source>
</evidence>
<feature type="compositionally biased region" description="Gly residues" evidence="1">
    <location>
        <begin position="89"/>
        <end position="98"/>
    </location>
</feature>
<sequence>MAIQSPKSERPSAPAEKPASDGLTETTKGGTNPQRHSSGSENPSVPPGLDRSPGKHQGNVEAESAVATHSPAPHQGGGPGFAKDKATGPEGGGSVHQT</sequence>
<proteinExistence type="predicted"/>
<dbReference type="EMBL" id="LAZR01002344">
    <property type="protein sequence ID" value="KKN31259.1"/>
    <property type="molecule type" value="Genomic_DNA"/>
</dbReference>
<dbReference type="AlphaFoldDB" id="A0A0F9PM82"/>